<evidence type="ECO:0000313" key="2">
    <source>
        <dbReference type="EMBL" id="KKQ50762.1"/>
    </source>
</evidence>
<protein>
    <submittedName>
        <fullName evidence="2">Uncharacterized protein</fullName>
    </submittedName>
</protein>
<reference evidence="2 3" key="1">
    <citation type="journal article" date="2015" name="Nature">
        <title>rRNA introns, odd ribosomes, and small enigmatic genomes across a large radiation of phyla.</title>
        <authorList>
            <person name="Brown C.T."/>
            <person name="Hug L.A."/>
            <person name="Thomas B.C."/>
            <person name="Sharon I."/>
            <person name="Castelle C.J."/>
            <person name="Singh A."/>
            <person name="Wilkins M.J."/>
            <person name="Williams K.H."/>
            <person name="Banfield J.F."/>
        </authorList>
    </citation>
    <scope>NUCLEOTIDE SEQUENCE [LARGE SCALE GENOMIC DNA]</scope>
</reference>
<sequence>MKKNLLIICLDLFLIVFLLVILPSIAIKKRQGTSHDTGNQQIAFVKENPITFSFVSNKANLQSLSIDMKNPRVTNNSKINFEITSPNSKRNIVFYGNNAGDPSSVPLKFSPFSDPAFTKYSVYLSTDNTDPESIYLITDQDSQPVFRSYYLQSDLKTNLRANAQRQLELIGQRNQIFNVIYLLLIFLLNYLVLVL</sequence>
<gene>
    <name evidence="2" type="ORF">US68_C0002G0039</name>
</gene>
<feature type="transmembrane region" description="Helical" evidence="1">
    <location>
        <begin position="175"/>
        <end position="193"/>
    </location>
</feature>
<organism evidence="2 3">
    <name type="scientific">Candidatus Shapirobacteria bacterium GW2011_GWE1_38_10</name>
    <dbReference type="NCBI Taxonomy" id="1618488"/>
    <lineage>
        <taxon>Bacteria</taxon>
        <taxon>Candidatus Shapironibacteriota</taxon>
    </lineage>
</organism>
<evidence type="ECO:0000256" key="1">
    <source>
        <dbReference type="SAM" id="Phobius"/>
    </source>
</evidence>
<name>A0A0G0I8B5_9BACT</name>
<keyword evidence="1" id="KW-1133">Transmembrane helix</keyword>
<keyword evidence="1" id="KW-0812">Transmembrane</keyword>
<dbReference type="AlphaFoldDB" id="A0A0G0I8B5"/>
<proteinExistence type="predicted"/>
<evidence type="ECO:0000313" key="3">
    <source>
        <dbReference type="Proteomes" id="UP000034231"/>
    </source>
</evidence>
<comment type="caution">
    <text evidence="2">The sequence shown here is derived from an EMBL/GenBank/DDBJ whole genome shotgun (WGS) entry which is preliminary data.</text>
</comment>
<accession>A0A0G0I8B5</accession>
<feature type="transmembrane region" description="Helical" evidence="1">
    <location>
        <begin position="6"/>
        <end position="27"/>
    </location>
</feature>
<dbReference type="Proteomes" id="UP000034231">
    <property type="component" value="Unassembled WGS sequence"/>
</dbReference>
<dbReference type="EMBL" id="LBTX01000002">
    <property type="protein sequence ID" value="KKQ50762.1"/>
    <property type="molecule type" value="Genomic_DNA"/>
</dbReference>
<keyword evidence="1" id="KW-0472">Membrane</keyword>